<dbReference type="InterPro" id="IPR050478">
    <property type="entry name" value="Ethylene_sulfur-biosynth"/>
</dbReference>
<dbReference type="SUPFAM" id="SSF53383">
    <property type="entry name" value="PLP-dependent transferases"/>
    <property type="match status" value="1"/>
</dbReference>
<protein>
    <recommendedName>
        <fullName evidence="2">Aminotransferase class I/classII large domain-containing protein</fullName>
    </recommendedName>
</protein>
<dbReference type="InterPro" id="IPR004839">
    <property type="entry name" value="Aminotransferase_I/II_large"/>
</dbReference>
<dbReference type="Proteomes" id="UP000663193">
    <property type="component" value="Chromosome 11"/>
</dbReference>
<dbReference type="GO" id="GO:0030170">
    <property type="term" value="F:pyridoxal phosphate binding"/>
    <property type="evidence" value="ECO:0007669"/>
    <property type="project" value="InterPro"/>
</dbReference>
<dbReference type="Pfam" id="PF00155">
    <property type="entry name" value="Aminotran_1_2"/>
    <property type="match status" value="1"/>
</dbReference>
<dbReference type="Gene3D" id="3.90.1150.10">
    <property type="entry name" value="Aspartate Aminotransferase, domain 1"/>
    <property type="match status" value="1"/>
</dbReference>
<accession>A0A7U2F9R6</accession>
<dbReference type="AlphaFoldDB" id="A0A7U2F9R6"/>
<feature type="domain" description="Aminotransferase class I/classII large" evidence="2">
    <location>
        <begin position="72"/>
        <end position="412"/>
    </location>
</feature>
<sequence>MLSSRGQANADQLDIPFRFAQGTKYDHETNPDGLISFGTAENALMQQELEEFAKKVHIPGASFRYAYCSAGGTHLPSALATHINEYFHPHQLLVGDDIKITAAATALHSVLAYSLCSPGEAILTTKPYYGRFELDFGNEAGVELVAAETDHEKCFDEDVVVALEQKLEACEKVGVKVRALLIVNPHNPLGRCYSKPTLLALLSFCAKHALHIISDEIYALSVFSNTKFPDAVPFTSLLSLDTKAIIDPDYVHVTYGLSKDFGAAGLKIGALITRNEQLKKAVHAVLRFHGVSGPSVAIGTAMLEDRVWCRGFIDLARERIGEAYEFVTSRLEELGIEYFKGANAGFFVWIDLSRYLPPAQEGRSVFERECMLAQKLVDGGVFLHPREEHSIRPGWFRVVYTMEKVFMAEGMRRLGKVLKELQW</sequence>
<name>A0A7U2F9R6_PHANO</name>
<dbReference type="InterPro" id="IPR015422">
    <property type="entry name" value="PyrdxlP-dep_Trfase_small"/>
</dbReference>
<gene>
    <name evidence="3" type="ORF">JI435_153670</name>
</gene>
<evidence type="ECO:0000256" key="1">
    <source>
        <dbReference type="ARBA" id="ARBA00022898"/>
    </source>
</evidence>
<dbReference type="PANTHER" id="PTHR43795:SF39">
    <property type="entry name" value="AMINOTRANSFERASE CLASS I_CLASSII DOMAIN-CONTAINING PROTEIN"/>
    <property type="match status" value="1"/>
</dbReference>
<dbReference type="PRINTS" id="PR00753">
    <property type="entry name" value="ACCSYNTHASE"/>
</dbReference>
<dbReference type="InterPro" id="IPR015421">
    <property type="entry name" value="PyrdxlP-dep_Trfase_major"/>
</dbReference>
<keyword evidence="4" id="KW-1185">Reference proteome</keyword>
<dbReference type="CDD" id="cd00609">
    <property type="entry name" value="AAT_like"/>
    <property type="match status" value="1"/>
</dbReference>
<dbReference type="OrthoDB" id="7042322at2759"/>
<evidence type="ECO:0000313" key="3">
    <source>
        <dbReference type="EMBL" id="QRD01033.1"/>
    </source>
</evidence>
<dbReference type="VEuPathDB" id="FungiDB:JI435_153670"/>
<evidence type="ECO:0000313" key="4">
    <source>
        <dbReference type="Proteomes" id="UP000663193"/>
    </source>
</evidence>
<dbReference type="EMBL" id="CP069033">
    <property type="protein sequence ID" value="QRD01033.1"/>
    <property type="molecule type" value="Genomic_DNA"/>
</dbReference>
<dbReference type="InterPro" id="IPR015424">
    <property type="entry name" value="PyrdxlP-dep_Trfase"/>
</dbReference>
<keyword evidence="1" id="KW-0663">Pyridoxal phosphate</keyword>
<reference evidence="4" key="1">
    <citation type="journal article" date="2021" name="BMC Genomics">
        <title>Chromosome-level genome assembly and manually-curated proteome of model necrotroph Parastagonospora nodorum Sn15 reveals a genome-wide trove of candidate effector homologs, and redundancy of virulence-related functions within an accessory chromosome.</title>
        <authorList>
            <person name="Bertazzoni S."/>
            <person name="Jones D.A.B."/>
            <person name="Phan H.T."/>
            <person name="Tan K.-C."/>
            <person name="Hane J.K."/>
        </authorList>
    </citation>
    <scope>NUCLEOTIDE SEQUENCE [LARGE SCALE GENOMIC DNA]</scope>
    <source>
        <strain evidence="4">SN15 / ATCC MYA-4574 / FGSC 10173)</strain>
    </source>
</reference>
<evidence type="ECO:0000259" key="2">
    <source>
        <dbReference type="Pfam" id="PF00155"/>
    </source>
</evidence>
<dbReference type="Gene3D" id="3.40.640.10">
    <property type="entry name" value="Type I PLP-dependent aspartate aminotransferase-like (Major domain)"/>
    <property type="match status" value="1"/>
</dbReference>
<organism evidence="3 4">
    <name type="scientific">Phaeosphaeria nodorum (strain SN15 / ATCC MYA-4574 / FGSC 10173)</name>
    <name type="common">Glume blotch fungus</name>
    <name type="synonym">Parastagonospora nodorum</name>
    <dbReference type="NCBI Taxonomy" id="321614"/>
    <lineage>
        <taxon>Eukaryota</taxon>
        <taxon>Fungi</taxon>
        <taxon>Dikarya</taxon>
        <taxon>Ascomycota</taxon>
        <taxon>Pezizomycotina</taxon>
        <taxon>Dothideomycetes</taxon>
        <taxon>Pleosporomycetidae</taxon>
        <taxon>Pleosporales</taxon>
        <taxon>Pleosporineae</taxon>
        <taxon>Phaeosphaeriaceae</taxon>
        <taxon>Parastagonospora</taxon>
    </lineage>
</organism>
<proteinExistence type="predicted"/>
<dbReference type="PANTHER" id="PTHR43795">
    <property type="entry name" value="BIFUNCTIONAL ASPARTATE AMINOTRANSFERASE AND GLUTAMATE/ASPARTATE-PREPHENATE AMINOTRANSFERASE-RELATED"/>
    <property type="match status" value="1"/>
</dbReference>